<dbReference type="EMBL" id="MDHN01000041">
    <property type="protein sequence ID" value="OFC68840.1"/>
    <property type="molecule type" value="Genomic_DNA"/>
</dbReference>
<evidence type="ECO:0000313" key="4">
    <source>
        <dbReference type="Proteomes" id="UP000175691"/>
    </source>
</evidence>
<dbReference type="OrthoDB" id="9807829at2"/>
<dbReference type="InterPro" id="IPR006224">
    <property type="entry name" value="PsdUridine_synth_RluA-like_CS"/>
</dbReference>
<keyword evidence="4" id="KW-1185">Reference proteome</keyword>
<dbReference type="InterPro" id="IPR006508">
    <property type="entry name" value="PsdUridine_synth_RluA-like"/>
</dbReference>
<dbReference type="InterPro" id="IPR050188">
    <property type="entry name" value="RluA_PseudoU_synthase"/>
</dbReference>
<dbReference type="Gene3D" id="3.30.2350.10">
    <property type="entry name" value="Pseudouridine synthase"/>
    <property type="match status" value="1"/>
</dbReference>
<reference evidence="3 4" key="1">
    <citation type="submission" date="2016-08" db="EMBL/GenBank/DDBJ databases">
        <authorList>
            <person name="Seilhamer J.J."/>
        </authorList>
    </citation>
    <scope>NUCLEOTIDE SEQUENCE [LARGE SCALE GENOMIC DNA]</scope>
    <source>
        <strain evidence="3 4">KCTC 42603</strain>
    </source>
</reference>
<dbReference type="GO" id="GO:0000455">
    <property type="term" value="P:enzyme-directed rRNA pseudouridine synthesis"/>
    <property type="evidence" value="ECO:0007669"/>
    <property type="project" value="TreeGrafter"/>
</dbReference>
<comment type="similarity">
    <text evidence="1">Belongs to the pseudouridine synthase RluA family.</text>
</comment>
<evidence type="ECO:0000313" key="3">
    <source>
        <dbReference type="EMBL" id="OFC68840.1"/>
    </source>
</evidence>
<gene>
    <name evidence="3" type="ORF">BFC18_18975</name>
</gene>
<dbReference type="GO" id="GO:0003723">
    <property type="term" value="F:RNA binding"/>
    <property type="evidence" value="ECO:0007669"/>
    <property type="project" value="InterPro"/>
</dbReference>
<dbReference type="PROSITE" id="PS01129">
    <property type="entry name" value="PSI_RLU"/>
    <property type="match status" value="1"/>
</dbReference>
<dbReference type="Proteomes" id="UP000175691">
    <property type="component" value="Unassembled WGS sequence"/>
</dbReference>
<dbReference type="GO" id="GO:0140098">
    <property type="term" value="F:catalytic activity, acting on RNA"/>
    <property type="evidence" value="ECO:0007669"/>
    <property type="project" value="UniProtKB-ARBA"/>
</dbReference>
<sequence>MTIQIIAEHADFIVINKPVGVAMHDSEQGIIAQTKTITGDNALYLCHRLDTVTSGCLLLARNKTAAAVLSELFATRNIQKYYLAALSVKPSKKQGTIAGDMKNRRRGQHVLTKTRENPAVTQFFSHHIDGLGRIALVKPLTGKTHQIRVAMKSLGAPILGDTHYGAPQADRVSLHAWQLHFDYEGQKFTISCLPQTGDFFTSPLFTTWLEKQSCVTSLPWPAFTLPSKRDDE</sequence>
<comment type="caution">
    <text evidence="3">The sequence shown here is derived from an EMBL/GenBank/DDBJ whole genome shotgun (WGS) entry which is preliminary data.</text>
</comment>
<dbReference type="InterPro" id="IPR006145">
    <property type="entry name" value="PsdUridine_synth_RsuA/RluA"/>
</dbReference>
<dbReference type="STRING" id="1656094.BFC18_18975"/>
<accession>A0A1E7Z5R8</accession>
<proteinExistence type="inferred from homology"/>
<dbReference type="AlphaFoldDB" id="A0A1E7Z5R8"/>
<dbReference type="SUPFAM" id="SSF55120">
    <property type="entry name" value="Pseudouridine synthase"/>
    <property type="match status" value="1"/>
</dbReference>
<evidence type="ECO:0000259" key="2">
    <source>
        <dbReference type="Pfam" id="PF00849"/>
    </source>
</evidence>
<dbReference type="NCBIfam" id="TIGR01621">
    <property type="entry name" value="RluA-like"/>
    <property type="match status" value="1"/>
</dbReference>
<dbReference type="PANTHER" id="PTHR21600">
    <property type="entry name" value="MITOCHONDRIAL RNA PSEUDOURIDINE SYNTHASE"/>
    <property type="match status" value="1"/>
</dbReference>
<dbReference type="Pfam" id="PF00849">
    <property type="entry name" value="PseudoU_synth_2"/>
    <property type="match status" value="1"/>
</dbReference>
<dbReference type="CDD" id="cd02869">
    <property type="entry name" value="PseudoU_synth_RluA_like"/>
    <property type="match status" value="1"/>
</dbReference>
<dbReference type="GO" id="GO:0009982">
    <property type="term" value="F:pseudouridine synthase activity"/>
    <property type="evidence" value="ECO:0007669"/>
    <property type="project" value="InterPro"/>
</dbReference>
<dbReference type="RefSeq" id="WP_070126943.1">
    <property type="nucleotide sequence ID" value="NZ_MDHN01000041.1"/>
</dbReference>
<name>A0A1E7Z5R8_9ALTE</name>
<dbReference type="PANTHER" id="PTHR21600:SF87">
    <property type="entry name" value="RNA PSEUDOURIDYLATE SYNTHASE DOMAIN-CONTAINING PROTEIN 1"/>
    <property type="match status" value="1"/>
</dbReference>
<dbReference type="InterPro" id="IPR020103">
    <property type="entry name" value="PsdUridine_synth_cat_dom_sf"/>
</dbReference>
<feature type="domain" description="Pseudouridine synthase RsuA/RluA-like" evidence="2">
    <location>
        <begin position="11"/>
        <end position="152"/>
    </location>
</feature>
<organism evidence="3 4">
    <name type="scientific">Alteromonas confluentis</name>
    <dbReference type="NCBI Taxonomy" id="1656094"/>
    <lineage>
        <taxon>Bacteria</taxon>
        <taxon>Pseudomonadati</taxon>
        <taxon>Pseudomonadota</taxon>
        <taxon>Gammaproteobacteria</taxon>
        <taxon>Alteromonadales</taxon>
        <taxon>Alteromonadaceae</taxon>
        <taxon>Alteromonas/Salinimonas group</taxon>
        <taxon>Alteromonas</taxon>
    </lineage>
</organism>
<protein>
    <submittedName>
        <fullName evidence="3">RNA pseudouridine synthase</fullName>
    </submittedName>
</protein>
<evidence type="ECO:0000256" key="1">
    <source>
        <dbReference type="ARBA" id="ARBA00010876"/>
    </source>
</evidence>